<accession>A0A8J9TEI6</accession>
<reference evidence="3" key="1">
    <citation type="submission" date="2022-02" db="EMBL/GenBank/DDBJ databases">
        <authorList>
            <person name="Giguere J D."/>
        </authorList>
    </citation>
    <scope>NUCLEOTIDE SEQUENCE</scope>
    <source>
        <strain evidence="3">CCAP 1055/1</strain>
    </source>
</reference>
<name>A0A8J9TEI6_PHATR</name>
<proteinExistence type="predicted"/>
<evidence type="ECO:0000313" key="3">
    <source>
        <dbReference type="EMBL" id="CAG9291633.1"/>
    </source>
</evidence>
<organism evidence="3">
    <name type="scientific">Phaeodactylum tricornutum</name>
    <name type="common">Diatom</name>
    <dbReference type="NCBI Taxonomy" id="2850"/>
    <lineage>
        <taxon>Eukaryota</taxon>
        <taxon>Sar</taxon>
        <taxon>Stramenopiles</taxon>
        <taxon>Ochrophyta</taxon>
        <taxon>Bacillariophyta</taxon>
        <taxon>Bacillariophyceae</taxon>
        <taxon>Bacillariophycidae</taxon>
        <taxon>Naviculales</taxon>
        <taxon>Phaeodactylaceae</taxon>
        <taxon>Phaeodactylum</taxon>
    </lineage>
</organism>
<gene>
    <name evidence="3" type="ORF">PTTT1_LOCUS47861</name>
</gene>
<dbReference type="Proteomes" id="UP000836788">
    <property type="component" value="Chromosome 6"/>
</dbReference>
<evidence type="ECO:0000256" key="1">
    <source>
        <dbReference type="SAM" id="MobiDB-lite"/>
    </source>
</evidence>
<protein>
    <recommendedName>
        <fullName evidence="4">Reelin domain-containing protein</fullName>
    </recommendedName>
</protein>
<sequence>MVFGKLFSSFAICTSVLSLLVFSPNQQLSLVSALPTGAGGCARDDAGSTNTGAHNFRPVTTGLLSDKGLQVFISPSATDPLADGSIELEQDGSPTLQLGVRYWVHLVQPNGVEEGFRGFLFRLESQNGVDTTAALSAPDTDPDARLAAETCISVNNVGGVTHKAREFDQDPLTEAVALLVLDEADEDMFFDVTAVIWNRELADGTPTSEYYYTPFLLTAAEAAPGEAEATPTTAPGEAEATPTAAPGEVEATPTAAPVMGEPAPTASGTQAVSATVVNLVAGFALSLLAAFAL</sequence>
<feature type="region of interest" description="Disordered" evidence="1">
    <location>
        <begin position="223"/>
        <end position="246"/>
    </location>
</feature>
<evidence type="ECO:0008006" key="4">
    <source>
        <dbReference type="Google" id="ProtNLM"/>
    </source>
</evidence>
<evidence type="ECO:0000256" key="2">
    <source>
        <dbReference type="SAM" id="SignalP"/>
    </source>
</evidence>
<feature type="chain" id="PRO_5035422960" description="Reelin domain-containing protein" evidence="2">
    <location>
        <begin position="19"/>
        <end position="293"/>
    </location>
</feature>
<dbReference type="AlphaFoldDB" id="A0A8J9TEI6"/>
<dbReference type="EMBL" id="OU594947">
    <property type="protein sequence ID" value="CAG9291633.1"/>
    <property type="molecule type" value="Genomic_DNA"/>
</dbReference>
<feature type="signal peptide" evidence="2">
    <location>
        <begin position="1"/>
        <end position="18"/>
    </location>
</feature>
<keyword evidence="2" id="KW-0732">Signal</keyword>